<accession>A0A9D4F995</accession>
<comment type="caution">
    <text evidence="5">The sequence shown here is derived from an EMBL/GenBank/DDBJ whole genome shotgun (WGS) entry which is preliminary data.</text>
</comment>
<sequence length="1016" mass="115617">MEHKLTKHDDAEIYTDCSESTDMFTLARRIDSSLSSSIKDLLKQVEFFNAFLQFFDNAILIPVGSSQDGSKVNVPGDGGDVDILLISKLVVLNESLFEYDSCYPAFLRVRCDDTHSKLFKSKRLVEDMYVPVNVLKHLERRIYGIMRFFVSAISRPGISADGKHFNAFKESAVGLEFAELDGTSTMVALNMPEFPDTRIKNWGVVLKVVHNLLDSFDAMVHKCYPHEFCNSQSQKTFSNLEESVTSAAKKLADMFRDDGNDDKDTLKMRHEIKEPKTDPIYRKSLSNEIGETTELPKLMTADMVPAFTIQGWPRVAEEWITRHRKWPSNNLVLNIVQTGCQIVAKRPLYPTLNGDRNNEDHSQEVDENDTCFRLSFSQCELALAKQLSEVPLLCWKILKAYQKAFLRTEPPVLTSYHWKTVLFWIREDTDDDFWSEPNMMNCVIKALDFMINCLKDRFLPLFFVRGENLIAGCRDDLVDITLEKVIEIRKAPRKYLNTVLENPPKPEVYIISKDKIKEYLSAESNNNMVEDICNNMLHDFWYSMPWDITNNADECSKDRYDSIMRRLPNNLRNWLQLMKGECMTKSAQLIFTGMESLMETVFTFNEHRDSANSDSENEQVIYSRKQTNIHTPLQESQMWDVPSNANVQNDQTKTNDSFTVKANEQPRTNEDMANDKGTSTVAEPSDNSRSTVKVDVKLNGYPQKVLDTADYQKTNEETSKKSTKQKDDSFSRTVEVGFELLNDLIRLSEEEEEENQESDKGKRESGSGLIRVAGNCACNLIQSMKEESKTHSEQLILTGFGSLMETVCTIPKEKDSKKSDSEKEQVIYSREKTSKNTKDIPSKENVHNDQTRNANDSFTVQSNEHPRTTEDMADDKASCAVASSKSTEPSNTFLSTVKVDVELGEYPKQVNEKADKQSTNAEISNKSTKQKANSCSRKINAGLTLLNDFVRLVSEKDQESDEGERASGSGFVRFAGKIIRDFQQQLGEDTDNNNANMTNSSNTNRSSKAPCDFDLD</sequence>
<feature type="domain" description="Mab-21-like nucleotidyltransferase" evidence="3">
    <location>
        <begin position="234"/>
        <end position="383"/>
    </location>
</feature>
<dbReference type="OrthoDB" id="5974599at2759"/>
<feature type="compositionally biased region" description="Basic and acidic residues" evidence="2">
    <location>
        <begin position="864"/>
        <end position="874"/>
    </location>
</feature>
<reference evidence="5" key="2">
    <citation type="submission" date="2020-11" db="EMBL/GenBank/DDBJ databases">
        <authorList>
            <person name="McCartney M.A."/>
            <person name="Auch B."/>
            <person name="Kono T."/>
            <person name="Mallez S."/>
            <person name="Becker A."/>
            <person name="Gohl D.M."/>
            <person name="Silverstein K.A.T."/>
            <person name="Koren S."/>
            <person name="Bechman K.B."/>
            <person name="Herman A."/>
            <person name="Abrahante J.E."/>
            <person name="Garbe J."/>
        </authorList>
    </citation>
    <scope>NUCLEOTIDE SEQUENCE</scope>
    <source>
        <strain evidence="5">Duluth1</strain>
        <tissue evidence="5">Whole animal</tissue>
    </source>
</reference>
<feature type="compositionally biased region" description="Polar residues" evidence="2">
    <location>
        <begin position="637"/>
        <end position="666"/>
    </location>
</feature>
<feature type="region of interest" description="Disordered" evidence="2">
    <location>
        <begin position="707"/>
        <end position="729"/>
    </location>
</feature>
<dbReference type="InterPro" id="IPR046906">
    <property type="entry name" value="Mab-21_HhH/H2TH-like"/>
</dbReference>
<feature type="compositionally biased region" description="Basic and acidic residues" evidence="2">
    <location>
        <begin position="812"/>
        <end position="850"/>
    </location>
</feature>
<feature type="compositionally biased region" description="Low complexity" evidence="2">
    <location>
        <begin position="992"/>
        <end position="1007"/>
    </location>
</feature>
<organism evidence="5 6">
    <name type="scientific">Dreissena polymorpha</name>
    <name type="common">Zebra mussel</name>
    <name type="synonym">Mytilus polymorpha</name>
    <dbReference type="NCBI Taxonomy" id="45954"/>
    <lineage>
        <taxon>Eukaryota</taxon>
        <taxon>Metazoa</taxon>
        <taxon>Spiralia</taxon>
        <taxon>Lophotrochozoa</taxon>
        <taxon>Mollusca</taxon>
        <taxon>Bivalvia</taxon>
        <taxon>Autobranchia</taxon>
        <taxon>Heteroconchia</taxon>
        <taxon>Euheterodonta</taxon>
        <taxon>Imparidentia</taxon>
        <taxon>Neoheterodontei</taxon>
        <taxon>Myida</taxon>
        <taxon>Dreissenoidea</taxon>
        <taxon>Dreissenidae</taxon>
        <taxon>Dreissena</taxon>
    </lineage>
</organism>
<dbReference type="EMBL" id="JAIWYP010000007">
    <property type="protein sequence ID" value="KAH3793273.1"/>
    <property type="molecule type" value="Genomic_DNA"/>
</dbReference>
<gene>
    <name evidence="5" type="ORF">DPMN_146780</name>
</gene>
<evidence type="ECO:0008006" key="7">
    <source>
        <dbReference type="Google" id="ProtNLM"/>
    </source>
</evidence>
<dbReference type="Proteomes" id="UP000828390">
    <property type="component" value="Unassembled WGS sequence"/>
</dbReference>
<feature type="region of interest" description="Disordered" evidence="2">
    <location>
        <begin position="911"/>
        <end position="931"/>
    </location>
</feature>
<evidence type="ECO:0000256" key="1">
    <source>
        <dbReference type="ARBA" id="ARBA00008307"/>
    </source>
</evidence>
<dbReference type="Pfam" id="PF20266">
    <property type="entry name" value="Mab-21_C"/>
    <property type="match status" value="1"/>
</dbReference>
<dbReference type="Pfam" id="PF03281">
    <property type="entry name" value="Mab-21"/>
    <property type="match status" value="1"/>
</dbReference>
<dbReference type="SMART" id="SM01265">
    <property type="entry name" value="Mab-21"/>
    <property type="match status" value="1"/>
</dbReference>
<evidence type="ECO:0000313" key="5">
    <source>
        <dbReference type="EMBL" id="KAH3793273.1"/>
    </source>
</evidence>
<dbReference type="Gene3D" id="1.10.1410.40">
    <property type="match status" value="1"/>
</dbReference>
<feature type="region of interest" description="Disordered" evidence="2">
    <location>
        <begin position="812"/>
        <end position="874"/>
    </location>
</feature>
<name>A0A9D4F995_DREPO</name>
<proteinExistence type="inferred from homology"/>
<feature type="compositionally biased region" description="Polar residues" evidence="2">
    <location>
        <begin position="917"/>
        <end position="931"/>
    </location>
</feature>
<evidence type="ECO:0000313" key="6">
    <source>
        <dbReference type="Proteomes" id="UP000828390"/>
    </source>
</evidence>
<feature type="region of interest" description="Disordered" evidence="2">
    <location>
        <begin position="747"/>
        <end position="767"/>
    </location>
</feature>
<feature type="domain" description="Mab-21-like HhH/H2TH-like" evidence="4">
    <location>
        <begin position="394"/>
        <end position="484"/>
    </location>
</feature>
<evidence type="ECO:0000259" key="4">
    <source>
        <dbReference type="Pfam" id="PF20266"/>
    </source>
</evidence>
<dbReference type="PANTHER" id="PTHR10656:SF69">
    <property type="entry name" value="MAB-21-LIKE HHH_H2TH-LIKE DOMAIN-CONTAINING PROTEIN"/>
    <property type="match status" value="1"/>
</dbReference>
<evidence type="ECO:0000259" key="3">
    <source>
        <dbReference type="Pfam" id="PF03281"/>
    </source>
</evidence>
<feature type="compositionally biased region" description="Basic and acidic residues" evidence="2">
    <location>
        <begin position="713"/>
        <end position="729"/>
    </location>
</feature>
<evidence type="ECO:0000256" key="2">
    <source>
        <dbReference type="SAM" id="MobiDB-lite"/>
    </source>
</evidence>
<dbReference type="InterPro" id="IPR046903">
    <property type="entry name" value="Mab-21-like_nuc_Trfase"/>
</dbReference>
<feature type="region of interest" description="Disordered" evidence="2">
    <location>
        <begin position="637"/>
        <end position="692"/>
    </location>
</feature>
<dbReference type="PANTHER" id="PTHR10656">
    <property type="entry name" value="CELL FATE DETERMINING PROTEIN MAB21-RELATED"/>
    <property type="match status" value="1"/>
</dbReference>
<dbReference type="AlphaFoldDB" id="A0A9D4F995"/>
<feature type="region of interest" description="Disordered" evidence="2">
    <location>
        <begin position="985"/>
        <end position="1016"/>
    </location>
</feature>
<protein>
    <recommendedName>
        <fullName evidence="7">Mab-21-like HhH/H2TH-like domain-containing protein</fullName>
    </recommendedName>
</protein>
<feature type="compositionally biased region" description="Polar residues" evidence="2">
    <location>
        <begin position="676"/>
        <end position="691"/>
    </location>
</feature>
<keyword evidence="6" id="KW-1185">Reference proteome</keyword>
<dbReference type="InterPro" id="IPR024810">
    <property type="entry name" value="MAB21L/cGLR"/>
</dbReference>
<comment type="similarity">
    <text evidence="1">Belongs to the mab-21 family.</text>
</comment>
<feature type="compositionally biased region" description="Polar residues" evidence="2">
    <location>
        <begin position="851"/>
        <end position="863"/>
    </location>
</feature>
<reference evidence="5" key="1">
    <citation type="journal article" date="2019" name="bioRxiv">
        <title>The Genome of the Zebra Mussel, Dreissena polymorpha: A Resource for Invasive Species Research.</title>
        <authorList>
            <person name="McCartney M.A."/>
            <person name="Auch B."/>
            <person name="Kono T."/>
            <person name="Mallez S."/>
            <person name="Zhang Y."/>
            <person name="Obille A."/>
            <person name="Becker A."/>
            <person name="Abrahante J.E."/>
            <person name="Garbe J."/>
            <person name="Badalamenti J.P."/>
            <person name="Herman A."/>
            <person name="Mangelson H."/>
            <person name="Liachko I."/>
            <person name="Sullivan S."/>
            <person name="Sone E.D."/>
            <person name="Koren S."/>
            <person name="Silverstein K.A.T."/>
            <person name="Beckman K.B."/>
            <person name="Gohl D.M."/>
        </authorList>
    </citation>
    <scope>NUCLEOTIDE SEQUENCE</scope>
    <source>
        <strain evidence="5">Duluth1</strain>
        <tissue evidence="5">Whole animal</tissue>
    </source>
</reference>